<comment type="caution">
    <text evidence="1">The sequence shown here is derived from an EMBL/GenBank/DDBJ whole genome shotgun (WGS) entry which is preliminary data.</text>
</comment>
<accession>A0A4R4IXA2</accession>
<evidence type="ECO:0000313" key="1">
    <source>
        <dbReference type="EMBL" id="TDB45588.1"/>
    </source>
</evidence>
<dbReference type="EMBL" id="PUJX01000028">
    <property type="protein sequence ID" value="TDB45588.1"/>
    <property type="molecule type" value="Genomic_DNA"/>
</dbReference>
<organism evidence="1 2">
    <name type="scientific">Photorhabdus luminescens subsp. mexicana</name>
    <dbReference type="NCBI Taxonomy" id="2100167"/>
    <lineage>
        <taxon>Bacteria</taxon>
        <taxon>Pseudomonadati</taxon>
        <taxon>Pseudomonadota</taxon>
        <taxon>Gammaproteobacteria</taxon>
        <taxon>Enterobacterales</taxon>
        <taxon>Morganellaceae</taxon>
        <taxon>Photorhabdus</taxon>
    </lineage>
</organism>
<protein>
    <submittedName>
        <fullName evidence="1">Uncharacterized protein</fullName>
    </submittedName>
</protein>
<dbReference type="Proteomes" id="UP000295550">
    <property type="component" value="Unassembled WGS sequence"/>
</dbReference>
<gene>
    <name evidence="1" type="ORF">C5468_20365</name>
</gene>
<dbReference type="AlphaFoldDB" id="A0A4R4IXA2"/>
<evidence type="ECO:0000313" key="2">
    <source>
        <dbReference type="Proteomes" id="UP000295550"/>
    </source>
</evidence>
<sequence length="89" mass="10046">METILHNIPLNCAGIPVDLNKLDALARSQITPQKDIKYVDISLRILKNGGFIQNQLVELGASDYHITLLYSEKIYHGNPDVQAIRWTSK</sequence>
<dbReference type="RefSeq" id="WP_132347729.1">
    <property type="nucleotide sequence ID" value="NZ_CAWOLF010000028.1"/>
</dbReference>
<reference evidence="1 2" key="1">
    <citation type="journal article" date="2019" name="Int. J. Syst. Evol. Microbiol.">
        <title>Photorhabdus khanii subsp. guanajuatensis subsp. nov., isolated from Heterorhabditis atacamensis, and Photorhabdus luminescens subsp. mexicana subsp. nov., isolated from Heterorhabditis mexicana entomopathogenic nematodes.</title>
        <authorList>
            <person name="Machado R.A.R."/>
            <person name="Bruno P."/>
            <person name="Arce C.C.M."/>
            <person name="Liechti N."/>
            <person name="Kohler A."/>
            <person name="Bernal J."/>
            <person name="Bruggmann R."/>
            <person name="Turlings T.C.J."/>
        </authorList>
    </citation>
    <scope>NUCLEOTIDE SEQUENCE [LARGE SCALE GENOMIC DNA]</scope>
    <source>
        <strain evidence="1 2">MEX47-22</strain>
    </source>
</reference>
<name>A0A4R4IXA2_PHOLU</name>
<proteinExistence type="predicted"/>